<dbReference type="Proteomes" id="UP000801492">
    <property type="component" value="Unassembled WGS sequence"/>
</dbReference>
<reference evidence="1" key="1">
    <citation type="submission" date="2019-08" db="EMBL/GenBank/DDBJ databases">
        <title>The genome of the North American firefly Photinus pyralis.</title>
        <authorList>
            <consortium name="Photinus pyralis genome working group"/>
            <person name="Fallon T.R."/>
            <person name="Sander Lower S.E."/>
            <person name="Weng J.-K."/>
        </authorList>
    </citation>
    <scope>NUCLEOTIDE SEQUENCE</scope>
    <source>
        <strain evidence="1">TRF0915ILg1</strain>
        <tissue evidence="1">Whole body</tissue>
    </source>
</reference>
<organism evidence="1 2">
    <name type="scientific">Ignelater luminosus</name>
    <name type="common">Cucubano</name>
    <name type="synonym">Pyrophorus luminosus</name>
    <dbReference type="NCBI Taxonomy" id="2038154"/>
    <lineage>
        <taxon>Eukaryota</taxon>
        <taxon>Metazoa</taxon>
        <taxon>Ecdysozoa</taxon>
        <taxon>Arthropoda</taxon>
        <taxon>Hexapoda</taxon>
        <taxon>Insecta</taxon>
        <taxon>Pterygota</taxon>
        <taxon>Neoptera</taxon>
        <taxon>Endopterygota</taxon>
        <taxon>Coleoptera</taxon>
        <taxon>Polyphaga</taxon>
        <taxon>Elateriformia</taxon>
        <taxon>Elateroidea</taxon>
        <taxon>Elateridae</taxon>
        <taxon>Agrypninae</taxon>
        <taxon>Pyrophorini</taxon>
        <taxon>Ignelater</taxon>
    </lineage>
</organism>
<accession>A0A8K0CJZ3</accession>
<evidence type="ECO:0000313" key="2">
    <source>
        <dbReference type="Proteomes" id="UP000801492"/>
    </source>
</evidence>
<sequence>MEENSDQQRQNRACPNKPFQVQVISALSTITYENLVNMVGKEKINYFHDRNLDKTIESNDETLWPLYKIWKCFRESNKSSIYVASAETPEVASLSYKQNLPMEQISENLEQTYDR</sequence>
<keyword evidence="2" id="KW-1185">Reference proteome</keyword>
<name>A0A8K0CJZ3_IGNLU</name>
<proteinExistence type="predicted"/>
<dbReference type="EMBL" id="VTPC01087054">
    <property type="protein sequence ID" value="KAF2886637.1"/>
    <property type="molecule type" value="Genomic_DNA"/>
</dbReference>
<gene>
    <name evidence="1" type="ORF">ILUMI_19537</name>
</gene>
<comment type="caution">
    <text evidence="1">The sequence shown here is derived from an EMBL/GenBank/DDBJ whole genome shotgun (WGS) entry which is preliminary data.</text>
</comment>
<evidence type="ECO:0000313" key="1">
    <source>
        <dbReference type="EMBL" id="KAF2886637.1"/>
    </source>
</evidence>
<dbReference type="AlphaFoldDB" id="A0A8K0CJZ3"/>
<protein>
    <submittedName>
        <fullName evidence="1">Uncharacterized protein</fullName>
    </submittedName>
</protein>